<organism evidence="8 9">
    <name type="scientific">Clostridium niameyense</name>
    <dbReference type="NCBI Taxonomy" id="1622073"/>
    <lineage>
        <taxon>Bacteria</taxon>
        <taxon>Bacillati</taxon>
        <taxon>Bacillota</taxon>
        <taxon>Clostridia</taxon>
        <taxon>Eubacteriales</taxon>
        <taxon>Clostridiaceae</taxon>
        <taxon>Clostridium</taxon>
    </lineage>
</organism>
<evidence type="ECO:0000256" key="6">
    <source>
        <dbReference type="RuleBase" id="RU362028"/>
    </source>
</evidence>
<dbReference type="GO" id="GO:0140098">
    <property type="term" value="F:catalytic activity, acting on RNA"/>
    <property type="evidence" value="ECO:0007669"/>
    <property type="project" value="UniProtKB-ARBA"/>
</dbReference>
<evidence type="ECO:0000256" key="5">
    <source>
        <dbReference type="PROSITE-ProRule" id="PRU00182"/>
    </source>
</evidence>
<dbReference type="InterPro" id="IPR020103">
    <property type="entry name" value="PsdUridine_synth_cat_dom_sf"/>
</dbReference>
<protein>
    <recommendedName>
        <fullName evidence="6">Pseudouridine synthase</fullName>
        <ecNumber evidence="6">5.4.99.-</ecNumber>
    </recommendedName>
</protein>
<dbReference type="GO" id="GO:0003723">
    <property type="term" value="F:RNA binding"/>
    <property type="evidence" value="ECO:0007669"/>
    <property type="project" value="UniProtKB-KW"/>
</dbReference>
<evidence type="ECO:0000256" key="1">
    <source>
        <dbReference type="ARBA" id="ARBA00000073"/>
    </source>
</evidence>
<dbReference type="InterPro" id="IPR050188">
    <property type="entry name" value="RluA_PseudoU_synthase"/>
</dbReference>
<keyword evidence="3 6" id="KW-0413">Isomerase</keyword>
<reference evidence="8 9" key="1">
    <citation type="submission" date="2019-04" db="EMBL/GenBank/DDBJ databases">
        <title>Genome sequencing of Clostridium botulinum Groups I-IV and Clostridium butyricum.</title>
        <authorList>
            <person name="Brunt J."/>
            <person name="Van Vliet A.H.M."/>
            <person name="Stringer S.C."/>
            <person name="Carter A.T."/>
            <person name="Peck M.W."/>
        </authorList>
    </citation>
    <scope>NUCLEOTIDE SEQUENCE [LARGE SCALE GENOMIC DNA]</scope>
    <source>
        <strain evidence="8 9">IFR 18/094</strain>
    </source>
</reference>
<evidence type="ECO:0000313" key="8">
    <source>
        <dbReference type="EMBL" id="NEZ45683.1"/>
    </source>
</evidence>
<dbReference type="GO" id="GO:0009982">
    <property type="term" value="F:pseudouridine synthase activity"/>
    <property type="evidence" value="ECO:0007669"/>
    <property type="project" value="InterPro"/>
</dbReference>
<dbReference type="Proteomes" id="UP000473885">
    <property type="component" value="Unassembled WGS sequence"/>
</dbReference>
<sequence>MDNKLTFIASNQQELDIKDYLKNIENLSSRLVRKALREGRIFLNKKRVIKKAKVALNDMIEVYMPEEEHQNIEPEKMKLHIIYEDDDILVINKEPGIVVHPTKRHPNGTLSNGILYYFKENNEKCIVRLVSRLDMDTSGLILIAKNQFSHMALARDMGKEHFKKMYISVVHGNMHEKQGIIDLPIGRSEEDSIKRVVTDRGQNSITKYKVMESLKNGDIIQLELETGRTHQIRVHMSHINHPLYGDSLYGKEEKDYINRQALHAYKLEFPHPRTGEIIKLKAPIPEDIINLISKIKENC</sequence>
<gene>
    <name evidence="8" type="ORF">FDF74_00490</name>
</gene>
<evidence type="ECO:0000256" key="3">
    <source>
        <dbReference type="ARBA" id="ARBA00023235"/>
    </source>
</evidence>
<name>A0A6M0R684_9CLOT</name>
<dbReference type="Gene3D" id="3.30.2350.10">
    <property type="entry name" value="Pseudouridine synthase"/>
    <property type="match status" value="1"/>
</dbReference>
<dbReference type="FunFam" id="3.30.2350.10:FF:000005">
    <property type="entry name" value="Pseudouridine synthase"/>
    <property type="match status" value="1"/>
</dbReference>
<keyword evidence="5" id="KW-0694">RNA-binding</keyword>
<comment type="caution">
    <text evidence="8">The sequence shown here is derived from an EMBL/GenBank/DDBJ whole genome shotgun (WGS) entry which is preliminary data.</text>
</comment>
<feature type="domain" description="Pseudouridine synthase RsuA/RluA-like" evidence="7">
    <location>
        <begin position="87"/>
        <end position="238"/>
    </location>
</feature>
<dbReference type="NCBIfam" id="TIGR00005">
    <property type="entry name" value="rluA_subfam"/>
    <property type="match status" value="1"/>
</dbReference>
<accession>A0A6M0R684</accession>
<dbReference type="Pfam" id="PF00849">
    <property type="entry name" value="PseudoU_synth_2"/>
    <property type="match status" value="1"/>
</dbReference>
<feature type="active site" evidence="4">
    <location>
        <position position="134"/>
    </location>
</feature>
<dbReference type="PANTHER" id="PTHR21600">
    <property type="entry name" value="MITOCHONDRIAL RNA PSEUDOURIDINE SYNTHASE"/>
    <property type="match status" value="1"/>
</dbReference>
<evidence type="ECO:0000256" key="4">
    <source>
        <dbReference type="PIRSR" id="PIRSR606225-1"/>
    </source>
</evidence>
<dbReference type="GO" id="GO:0000455">
    <property type="term" value="P:enzyme-directed rRNA pseudouridine synthesis"/>
    <property type="evidence" value="ECO:0007669"/>
    <property type="project" value="TreeGrafter"/>
</dbReference>
<dbReference type="InterPro" id="IPR006225">
    <property type="entry name" value="PsdUridine_synth_RluC/D"/>
</dbReference>
<evidence type="ECO:0000313" key="9">
    <source>
        <dbReference type="Proteomes" id="UP000473885"/>
    </source>
</evidence>
<dbReference type="CDD" id="cd02869">
    <property type="entry name" value="PseudoU_synth_RluA_like"/>
    <property type="match status" value="1"/>
</dbReference>
<comment type="function">
    <text evidence="6">Responsible for synthesis of pseudouridine from uracil.</text>
</comment>
<comment type="catalytic activity">
    <reaction evidence="1 6">
        <text>a uridine in RNA = a pseudouridine in RNA</text>
        <dbReference type="Rhea" id="RHEA:48348"/>
        <dbReference type="Rhea" id="RHEA-COMP:12068"/>
        <dbReference type="Rhea" id="RHEA-COMP:12069"/>
        <dbReference type="ChEBI" id="CHEBI:65314"/>
        <dbReference type="ChEBI" id="CHEBI:65315"/>
    </reaction>
</comment>
<dbReference type="SUPFAM" id="SSF55120">
    <property type="entry name" value="Pseudouridine synthase"/>
    <property type="match status" value="1"/>
</dbReference>
<dbReference type="EMBL" id="SXDP01000001">
    <property type="protein sequence ID" value="NEZ45683.1"/>
    <property type="molecule type" value="Genomic_DNA"/>
</dbReference>
<evidence type="ECO:0000256" key="2">
    <source>
        <dbReference type="ARBA" id="ARBA00010876"/>
    </source>
</evidence>
<proteinExistence type="inferred from homology"/>
<dbReference type="RefSeq" id="WP_163248120.1">
    <property type="nucleotide sequence ID" value="NZ_SXDP01000001.1"/>
</dbReference>
<comment type="similarity">
    <text evidence="2 6">Belongs to the pseudouridine synthase RluA family.</text>
</comment>
<dbReference type="PANTHER" id="PTHR21600:SF44">
    <property type="entry name" value="RIBOSOMAL LARGE SUBUNIT PSEUDOURIDINE SYNTHASE D"/>
    <property type="match status" value="1"/>
</dbReference>
<dbReference type="PROSITE" id="PS50889">
    <property type="entry name" value="S4"/>
    <property type="match status" value="1"/>
</dbReference>
<dbReference type="EC" id="5.4.99.-" evidence="6"/>
<evidence type="ECO:0000259" key="7">
    <source>
        <dbReference type="Pfam" id="PF00849"/>
    </source>
</evidence>
<dbReference type="AlphaFoldDB" id="A0A6M0R684"/>
<dbReference type="InterPro" id="IPR006145">
    <property type="entry name" value="PsdUridine_synth_RsuA/RluA"/>
</dbReference>
<keyword evidence="9" id="KW-1185">Reference proteome</keyword>